<dbReference type="EMBL" id="CAKKMG010000042">
    <property type="protein sequence ID" value="CAH0244333.1"/>
    <property type="molecule type" value="Genomic_DNA"/>
</dbReference>
<sequence length="104" mass="11773">MNNVFSFNADIEKNAYLNWRTNRNDHIHNMIVLADGFMSAATLLAKQVLLDNVDKIDNADKKTDSLIFPILFNANHGIGVYLKAISWSLNILNKQVNVLIRTIS</sequence>
<accession>A0A9W4L486</accession>
<evidence type="ECO:0000313" key="2">
    <source>
        <dbReference type="Proteomes" id="UP000789326"/>
    </source>
</evidence>
<dbReference type="RefSeq" id="WP_230302530.1">
    <property type="nucleotide sequence ID" value="NZ_CAKKMG010000042.1"/>
</dbReference>
<name>A0A9W4L486_9BACI</name>
<gene>
    <name evidence="1" type="ORF">SRABI133_02963</name>
</gene>
<proteinExistence type="predicted"/>
<dbReference type="Proteomes" id="UP000789326">
    <property type="component" value="Unassembled WGS sequence"/>
</dbReference>
<dbReference type="AlphaFoldDB" id="A0A9W4L486"/>
<organism evidence="1 2">
    <name type="scientific">Peribacillus simplex</name>
    <dbReference type="NCBI Taxonomy" id="1478"/>
    <lineage>
        <taxon>Bacteria</taxon>
        <taxon>Bacillati</taxon>
        <taxon>Bacillota</taxon>
        <taxon>Bacilli</taxon>
        <taxon>Bacillales</taxon>
        <taxon>Bacillaceae</taxon>
        <taxon>Peribacillus</taxon>
    </lineage>
</organism>
<evidence type="ECO:0000313" key="1">
    <source>
        <dbReference type="EMBL" id="CAH0244333.1"/>
    </source>
</evidence>
<comment type="caution">
    <text evidence="1">The sequence shown here is derived from an EMBL/GenBank/DDBJ whole genome shotgun (WGS) entry which is preliminary data.</text>
</comment>
<protein>
    <submittedName>
        <fullName evidence="1">Uncharacterized protein</fullName>
    </submittedName>
</protein>
<reference evidence="1" key="1">
    <citation type="submission" date="2021-11" db="EMBL/GenBank/DDBJ databases">
        <authorList>
            <person name="Bulgarelli D."/>
        </authorList>
    </citation>
    <scope>NUCLEOTIDE SEQUENCE</scope>
    <source>
        <strain evidence="1">Bi133</strain>
    </source>
</reference>